<feature type="domain" description="Thioredoxin" evidence="3">
    <location>
        <begin position="54"/>
        <end position="179"/>
    </location>
</feature>
<evidence type="ECO:0000313" key="4">
    <source>
        <dbReference type="EMBL" id="CAD9329256.1"/>
    </source>
</evidence>
<reference evidence="4" key="1">
    <citation type="submission" date="2021-01" db="EMBL/GenBank/DDBJ databases">
        <authorList>
            <person name="Corre E."/>
            <person name="Pelletier E."/>
            <person name="Niang G."/>
            <person name="Scheremetjew M."/>
            <person name="Finn R."/>
            <person name="Kale V."/>
            <person name="Holt S."/>
            <person name="Cochrane G."/>
            <person name="Meng A."/>
            <person name="Brown T."/>
            <person name="Cohen L."/>
        </authorList>
    </citation>
    <scope>NUCLEOTIDE SEQUENCE</scope>
    <source>
        <strain evidence="4">Pop2</strain>
    </source>
</reference>
<sequence length="180" mass="19187">MMKIRATLLAIAIFMALALFGEASTPVPSGSTTCNGGQTCAPGSKVFGVGKKTQQQQENNPVFSLRGGEVLEPATGSEVDSIIMRASAEGKAVVIDFSATWCGPCKMIAPIFHKLSESSSLKDRVVFLKIDVDENHETAAKYSVSAMPTFVFIKKGDVVDRLMGANAQRLQSMIEEIAGI</sequence>
<dbReference type="CDD" id="cd02947">
    <property type="entry name" value="TRX_family"/>
    <property type="match status" value="1"/>
</dbReference>
<protein>
    <recommendedName>
        <fullName evidence="3">Thioredoxin domain-containing protein</fullName>
    </recommendedName>
</protein>
<proteinExistence type="predicted"/>
<accession>A0A6U3UES5</accession>
<organism evidence="4">
    <name type="scientific">Ditylum brightwellii</name>
    <dbReference type="NCBI Taxonomy" id="49249"/>
    <lineage>
        <taxon>Eukaryota</taxon>
        <taxon>Sar</taxon>
        <taxon>Stramenopiles</taxon>
        <taxon>Ochrophyta</taxon>
        <taxon>Bacillariophyta</taxon>
        <taxon>Mediophyceae</taxon>
        <taxon>Lithodesmiophycidae</taxon>
        <taxon>Lithodesmiales</taxon>
        <taxon>Lithodesmiaceae</taxon>
        <taxon>Ditylum</taxon>
    </lineage>
</organism>
<gene>
    <name evidence="4" type="ORF">DBRI1063_LOCUS10667</name>
</gene>
<keyword evidence="1" id="KW-1015">Disulfide bond</keyword>
<evidence type="ECO:0000256" key="1">
    <source>
        <dbReference type="ARBA" id="ARBA00023157"/>
    </source>
</evidence>
<feature type="chain" id="PRO_5030160190" description="Thioredoxin domain-containing protein" evidence="2">
    <location>
        <begin position="24"/>
        <end position="180"/>
    </location>
</feature>
<dbReference type="PROSITE" id="PS51352">
    <property type="entry name" value="THIOREDOXIN_2"/>
    <property type="match status" value="1"/>
</dbReference>
<dbReference type="InterPro" id="IPR013766">
    <property type="entry name" value="Thioredoxin_domain"/>
</dbReference>
<dbReference type="InterPro" id="IPR005746">
    <property type="entry name" value="Thioredoxin"/>
</dbReference>
<dbReference type="EMBL" id="HBGN01016569">
    <property type="protein sequence ID" value="CAD9329256.1"/>
    <property type="molecule type" value="Transcribed_RNA"/>
</dbReference>
<dbReference type="NCBIfam" id="TIGR01068">
    <property type="entry name" value="thioredoxin"/>
    <property type="match status" value="1"/>
</dbReference>
<dbReference type="InterPro" id="IPR036249">
    <property type="entry name" value="Thioredoxin-like_sf"/>
</dbReference>
<dbReference type="PROSITE" id="PS00194">
    <property type="entry name" value="THIOREDOXIN_1"/>
    <property type="match status" value="1"/>
</dbReference>
<name>A0A6U3UES5_9STRA</name>
<dbReference type="SUPFAM" id="SSF52833">
    <property type="entry name" value="Thioredoxin-like"/>
    <property type="match status" value="1"/>
</dbReference>
<dbReference type="Gene3D" id="3.40.30.10">
    <property type="entry name" value="Glutaredoxin"/>
    <property type="match status" value="1"/>
</dbReference>
<dbReference type="GO" id="GO:0015035">
    <property type="term" value="F:protein-disulfide reductase activity"/>
    <property type="evidence" value="ECO:0007669"/>
    <property type="project" value="InterPro"/>
</dbReference>
<dbReference type="PRINTS" id="PR00421">
    <property type="entry name" value="THIOREDOXIN"/>
</dbReference>
<dbReference type="InterPro" id="IPR017937">
    <property type="entry name" value="Thioredoxin_CS"/>
</dbReference>
<evidence type="ECO:0000259" key="3">
    <source>
        <dbReference type="PROSITE" id="PS51352"/>
    </source>
</evidence>
<dbReference type="AlphaFoldDB" id="A0A6U3UES5"/>
<feature type="signal peptide" evidence="2">
    <location>
        <begin position="1"/>
        <end position="23"/>
    </location>
</feature>
<dbReference type="Pfam" id="PF00085">
    <property type="entry name" value="Thioredoxin"/>
    <property type="match status" value="1"/>
</dbReference>
<evidence type="ECO:0000256" key="2">
    <source>
        <dbReference type="SAM" id="SignalP"/>
    </source>
</evidence>
<dbReference type="PANTHER" id="PTHR46115">
    <property type="entry name" value="THIOREDOXIN-LIKE PROTEIN 1"/>
    <property type="match status" value="1"/>
</dbReference>
<dbReference type="FunFam" id="3.40.30.10:FF:000245">
    <property type="entry name" value="Thioredoxin"/>
    <property type="match status" value="1"/>
</dbReference>
<keyword evidence="2" id="KW-0732">Signal</keyword>